<organism evidence="2 3">
    <name type="scientific">Zea mays</name>
    <name type="common">Maize</name>
    <dbReference type="NCBI Taxonomy" id="4577"/>
    <lineage>
        <taxon>Eukaryota</taxon>
        <taxon>Viridiplantae</taxon>
        <taxon>Streptophyta</taxon>
        <taxon>Embryophyta</taxon>
        <taxon>Tracheophyta</taxon>
        <taxon>Spermatophyta</taxon>
        <taxon>Magnoliopsida</taxon>
        <taxon>Liliopsida</taxon>
        <taxon>Poales</taxon>
        <taxon>Poaceae</taxon>
        <taxon>PACMAD clade</taxon>
        <taxon>Panicoideae</taxon>
        <taxon>Andropogonodae</taxon>
        <taxon>Andropogoneae</taxon>
        <taxon>Tripsacinae</taxon>
        <taxon>Zea</taxon>
    </lineage>
</organism>
<evidence type="ECO:0000313" key="3">
    <source>
        <dbReference type="Proteomes" id="UP000007305"/>
    </source>
</evidence>
<reference evidence="2" key="3">
    <citation type="submission" date="2021-05" db="UniProtKB">
        <authorList>
            <consortium name="EnsemblPlants"/>
        </authorList>
    </citation>
    <scope>IDENTIFICATION</scope>
    <source>
        <strain evidence="2">cv. B73</strain>
    </source>
</reference>
<dbReference type="EnsemblPlants" id="Zm00001eb221170_T001">
    <property type="protein sequence ID" value="Zm00001eb221170_P001"/>
    <property type="gene ID" value="Zm00001eb221170"/>
</dbReference>
<evidence type="ECO:0000313" key="2">
    <source>
        <dbReference type="EnsemblPlants" id="Zm00001eb221170_P001"/>
    </source>
</evidence>
<proteinExistence type="predicted"/>
<protein>
    <submittedName>
        <fullName evidence="2">Uncharacterized protein</fullName>
    </submittedName>
</protein>
<evidence type="ECO:0000256" key="1">
    <source>
        <dbReference type="SAM" id="MobiDB-lite"/>
    </source>
</evidence>
<name>A0A804PAV8_MAIZE</name>
<dbReference type="Proteomes" id="UP000007305">
    <property type="component" value="Chromosome 5"/>
</dbReference>
<dbReference type="AlphaFoldDB" id="A0A804PAV8"/>
<feature type="region of interest" description="Disordered" evidence="1">
    <location>
        <begin position="41"/>
        <end position="90"/>
    </location>
</feature>
<dbReference type="InParanoid" id="A0A804PAV8"/>
<reference evidence="3" key="1">
    <citation type="journal article" date="2009" name="Science">
        <title>The B73 maize genome: complexity, diversity, and dynamics.</title>
        <authorList>
            <person name="Schnable P.S."/>
            <person name="Ware D."/>
            <person name="Fulton R.S."/>
            <person name="Stein J.C."/>
            <person name="Wei F."/>
            <person name="Pasternak S."/>
            <person name="Liang C."/>
            <person name="Zhang J."/>
            <person name="Fulton L."/>
            <person name="Graves T.A."/>
            <person name="Minx P."/>
            <person name="Reily A.D."/>
            <person name="Courtney L."/>
            <person name="Kruchowski S.S."/>
            <person name="Tomlinson C."/>
            <person name="Strong C."/>
            <person name="Delehaunty K."/>
            <person name="Fronick C."/>
            <person name="Courtney B."/>
            <person name="Rock S.M."/>
            <person name="Belter E."/>
            <person name="Du F."/>
            <person name="Kim K."/>
            <person name="Abbott R.M."/>
            <person name="Cotton M."/>
            <person name="Levy A."/>
            <person name="Marchetto P."/>
            <person name="Ochoa K."/>
            <person name="Jackson S.M."/>
            <person name="Gillam B."/>
            <person name="Chen W."/>
            <person name="Yan L."/>
            <person name="Higginbotham J."/>
            <person name="Cardenas M."/>
            <person name="Waligorski J."/>
            <person name="Applebaum E."/>
            <person name="Phelps L."/>
            <person name="Falcone J."/>
            <person name="Kanchi K."/>
            <person name="Thane T."/>
            <person name="Scimone A."/>
            <person name="Thane N."/>
            <person name="Henke J."/>
            <person name="Wang T."/>
            <person name="Ruppert J."/>
            <person name="Shah N."/>
            <person name="Rotter K."/>
            <person name="Hodges J."/>
            <person name="Ingenthron E."/>
            <person name="Cordes M."/>
            <person name="Kohlberg S."/>
            <person name="Sgro J."/>
            <person name="Delgado B."/>
            <person name="Mead K."/>
            <person name="Chinwalla A."/>
            <person name="Leonard S."/>
            <person name="Crouse K."/>
            <person name="Collura K."/>
            <person name="Kudrna D."/>
            <person name="Currie J."/>
            <person name="He R."/>
            <person name="Angelova A."/>
            <person name="Rajasekar S."/>
            <person name="Mueller T."/>
            <person name="Lomeli R."/>
            <person name="Scara G."/>
            <person name="Ko A."/>
            <person name="Delaney K."/>
            <person name="Wissotski M."/>
            <person name="Lopez G."/>
            <person name="Campos D."/>
            <person name="Braidotti M."/>
            <person name="Ashley E."/>
            <person name="Golser W."/>
            <person name="Kim H."/>
            <person name="Lee S."/>
            <person name="Lin J."/>
            <person name="Dujmic Z."/>
            <person name="Kim W."/>
            <person name="Talag J."/>
            <person name="Zuccolo A."/>
            <person name="Fan C."/>
            <person name="Sebastian A."/>
            <person name="Kramer M."/>
            <person name="Spiegel L."/>
            <person name="Nascimento L."/>
            <person name="Zutavern T."/>
            <person name="Miller B."/>
            <person name="Ambroise C."/>
            <person name="Muller S."/>
            <person name="Spooner W."/>
            <person name="Narechania A."/>
            <person name="Ren L."/>
            <person name="Wei S."/>
            <person name="Kumari S."/>
            <person name="Faga B."/>
            <person name="Levy M.J."/>
            <person name="McMahan L."/>
            <person name="Van Buren P."/>
            <person name="Vaughn M.W."/>
            <person name="Ying K."/>
            <person name="Yeh C.-T."/>
            <person name="Emrich S.J."/>
            <person name="Jia Y."/>
            <person name="Kalyanaraman A."/>
            <person name="Hsia A.-P."/>
            <person name="Barbazuk W.B."/>
            <person name="Baucom R.S."/>
            <person name="Brutnell T.P."/>
            <person name="Carpita N.C."/>
            <person name="Chaparro C."/>
            <person name="Chia J.-M."/>
            <person name="Deragon J.-M."/>
            <person name="Estill J.C."/>
            <person name="Fu Y."/>
            <person name="Jeddeloh J.A."/>
            <person name="Han Y."/>
            <person name="Lee H."/>
            <person name="Li P."/>
            <person name="Lisch D.R."/>
            <person name="Liu S."/>
            <person name="Liu Z."/>
            <person name="Nagel D.H."/>
            <person name="McCann M.C."/>
            <person name="SanMiguel P."/>
            <person name="Myers A.M."/>
            <person name="Nettleton D."/>
            <person name="Nguyen J."/>
            <person name="Penning B.W."/>
            <person name="Ponnala L."/>
            <person name="Schneider K.L."/>
            <person name="Schwartz D.C."/>
            <person name="Sharma A."/>
            <person name="Soderlund C."/>
            <person name="Springer N.M."/>
            <person name="Sun Q."/>
            <person name="Wang H."/>
            <person name="Waterman M."/>
            <person name="Westerman R."/>
            <person name="Wolfgruber T.K."/>
            <person name="Yang L."/>
            <person name="Yu Y."/>
            <person name="Zhang L."/>
            <person name="Zhou S."/>
            <person name="Zhu Q."/>
            <person name="Bennetzen J.L."/>
            <person name="Dawe R.K."/>
            <person name="Jiang J."/>
            <person name="Jiang N."/>
            <person name="Presting G.G."/>
            <person name="Wessler S.R."/>
            <person name="Aluru S."/>
            <person name="Martienssen R.A."/>
            <person name="Clifton S.W."/>
            <person name="McCombie W.R."/>
            <person name="Wing R.A."/>
            <person name="Wilson R.K."/>
        </authorList>
    </citation>
    <scope>NUCLEOTIDE SEQUENCE [LARGE SCALE GENOMIC DNA]</scope>
    <source>
        <strain evidence="3">cv. B73</strain>
    </source>
</reference>
<sequence>MAHLPRHLGAQRGWLPSTYNLLEEAFLRLREHEFLQHAGALGRDVHGGGPRSDSLRRGPALPEPRERPRRTLEGAARDPDPDVSRAVRGERDLGVDGAEVKEHGCLLEVDGGEGALLVPLECVVPGEGEGVDVGAIGGDGEAGLHECQSPRVGEERVAALLEGGRVREGGLLDSSAEVAHHAKVVVGRSGLAFRVGGGDVEAQRAVEVSGDRFLLVDREHHVRGPRRRRHRRRTRWLEARRKGRGKFGGVGTWELSSWKGH</sequence>
<accession>A0A804PAV8</accession>
<reference evidence="2" key="2">
    <citation type="submission" date="2019-07" db="EMBL/GenBank/DDBJ databases">
        <authorList>
            <person name="Seetharam A."/>
            <person name="Woodhouse M."/>
            <person name="Cannon E."/>
        </authorList>
    </citation>
    <scope>NUCLEOTIDE SEQUENCE [LARGE SCALE GENOMIC DNA]</scope>
    <source>
        <strain evidence="2">cv. B73</strain>
    </source>
</reference>
<keyword evidence="3" id="KW-1185">Reference proteome</keyword>
<feature type="compositionally biased region" description="Basic and acidic residues" evidence="1">
    <location>
        <begin position="63"/>
        <end position="90"/>
    </location>
</feature>
<dbReference type="Gramene" id="Zm00001eb221170_T001">
    <property type="protein sequence ID" value="Zm00001eb221170_P001"/>
    <property type="gene ID" value="Zm00001eb221170"/>
</dbReference>